<accession>A0ABN7T7J9</accession>
<sequence>MASLEESLIGRELINALDKSPEQGSIFVSGYQKSSYDYRPRVSSSFGESLISEDPENLDEFAFPELENESSNLTFPQSEPEAAVPVSENQSWADPDVNPWNELEKKCDEAMEEYAQLFRPHPMIISMKLEARIQLKFKELDLPDEGLPGKQLLERYIGQLSSQKTEEALRKIKNILDNSQKAAQQLVAAIKENLPPQSFLSEKINFSVCQTTFTASKLRQHRELFTENIQTFVPNFPRYKCADSPVFSIKTAFSDLTDLKIKISDEMAAIKAIIYHIESLITNPSSFLVLCRDRLKIHLSAFDKTTTDLGLILSASFHNKDAVEAIPGFNECVAELNQHAESLYTTFTNFVRLIIDQVSAEINALPVPISSANPSNCLYSSQNQFF</sequence>
<dbReference type="EMBL" id="OU015567">
    <property type="protein sequence ID" value="CAG5112117.1"/>
    <property type="molecule type" value="Genomic_DNA"/>
</dbReference>
<organism evidence="1 2">
    <name type="scientific">Oikopleura dioica</name>
    <name type="common">Tunicate</name>
    <dbReference type="NCBI Taxonomy" id="34765"/>
    <lineage>
        <taxon>Eukaryota</taxon>
        <taxon>Metazoa</taxon>
        <taxon>Chordata</taxon>
        <taxon>Tunicata</taxon>
        <taxon>Appendicularia</taxon>
        <taxon>Copelata</taxon>
        <taxon>Oikopleuridae</taxon>
        <taxon>Oikopleura</taxon>
    </lineage>
</organism>
<proteinExistence type="predicted"/>
<protein>
    <submittedName>
        <fullName evidence="1">Oidioi.mRNA.OKI2018_I69.chr2.g6370.t1.cds</fullName>
    </submittedName>
</protein>
<reference evidence="1 2" key="1">
    <citation type="submission" date="2021-04" db="EMBL/GenBank/DDBJ databases">
        <authorList>
            <person name="Bliznina A."/>
        </authorList>
    </citation>
    <scope>NUCLEOTIDE SEQUENCE [LARGE SCALE GENOMIC DNA]</scope>
</reference>
<evidence type="ECO:0000313" key="2">
    <source>
        <dbReference type="Proteomes" id="UP001158576"/>
    </source>
</evidence>
<keyword evidence="2" id="KW-1185">Reference proteome</keyword>
<gene>
    <name evidence="1" type="ORF">OKIOD_LOCUS15135</name>
</gene>
<name>A0ABN7T7J9_OIKDI</name>
<evidence type="ECO:0000313" key="1">
    <source>
        <dbReference type="EMBL" id="CAG5112117.1"/>
    </source>
</evidence>
<dbReference type="Proteomes" id="UP001158576">
    <property type="component" value="Chromosome 2"/>
</dbReference>